<feature type="region of interest" description="Disordered" evidence="1">
    <location>
        <begin position="149"/>
        <end position="200"/>
    </location>
</feature>
<proteinExistence type="predicted"/>
<protein>
    <submittedName>
        <fullName evidence="2">Uncharacterized protein</fullName>
    </submittedName>
</protein>
<evidence type="ECO:0000313" key="3">
    <source>
        <dbReference type="Proteomes" id="UP001151760"/>
    </source>
</evidence>
<organism evidence="2 3">
    <name type="scientific">Tanacetum coccineum</name>
    <dbReference type="NCBI Taxonomy" id="301880"/>
    <lineage>
        <taxon>Eukaryota</taxon>
        <taxon>Viridiplantae</taxon>
        <taxon>Streptophyta</taxon>
        <taxon>Embryophyta</taxon>
        <taxon>Tracheophyta</taxon>
        <taxon>Spermatophyta</taxon>
        <taxon>Magnoliopsida</taxon>
        <taxon>eudicotyledons</taxon>
        <taxon>Gunneridae</taxon>
        <taxon>Pentapetalae</taxon>
        <taxon>asterids</taxon>
        <taxon>campanulids</taxon>
        <taxon>Asterales</taxon>
        <taxon>Asteraceae</taxon>
        <taxon>Asteroideae</taxon>
        <taxon>Anthemideae</taxon>
        <taxon>Anthemidinae</taxon>
        <taxon>Tanacetum</taxon>
    </lineage>
</organism>
<evidence type="ECO:0000256" key="1">
    <source>
        <dbReference type="SAM" id="MobiDB-lite"/>
    </source>
</evidence>
<gene>
    <name evidence="2" type="ORF">Tco_0800197</name>
</gene>
<feature type="compositionally biased region" description="Polar residues" evidence="1">
    <location>
        <begin position="177"/>
        <end position="187"/>
    </location>
</feature>
<keyword evidence="3" id="KW-1185">Reference proteome</keyword>
<reference evidence="2" key="2">
    <citation type="submission" date="2022-01" db="EMBL/GenBank/DDBJ databases">
        <authorList>
            <person name="Yamashiro T."/>
            <person name="Shiraishi A."/>
            <person name="Satake H."/>
            <person name="Nakayama K."/>
        </authorList>
    </citation>
    <scope>NUCLEOTIDE SEQUENCE</scope>
</reference>
<name>A0ABQ4ZSG2_9ASTR</name>
<dbReference type="Proteomes" id="UP001151760">
    <property type="component" value="Unassembled WGS sequence"/>
</dbReference>
<sequence length="471" mass="53018">MLNSYLGEDGWCSGDGCSKGCSMVSCSGAVEGDEGSDVGSVTGVGGMVVDSVGADALSDCILIDYLLVALSSRVPITQELRQLSPAKNDYGTCSTLADGTLELRATRDNLKYTITEASVRKERKQGHISVRWSLSTGSTVNDQRLKLGGEDEAAENSSKQGRNLQKDESEVFETLKQGKSSGETDISPQEKDKSVSEERGERNLRLKAVLRYSKRKSLARKKDYRRSRELQSLALRRMLKLTWRKEWMNHFRRVSNEFNSIRTSTCLLNDLTRDDLKELYRLMMLKYGDNRPERNRKGFYWGLTTISASGEIRKDEDLLSTLGGMLIEKQAQQVINLVNVERIFSVVCPTMSNRHKDWLVQEQTTLGKDFSNPLMVDSLLKTVWLSTHHIYVCEELASPQDYDLWIPPKELASQEQRLIGKGFIKSVDSWVNGLTRKETSSPLKFFNVSTLQECEVFGHAVLKIDAANILK</sequence>
<feature type="compositionally biased region" description="Basic and acidic residues" evidence="1">
    <location>
        <begin position="188"/>
        <end position="200"/>
    </location>
</feature>
<comment type="caution">
    <text evidence="2">The sequence shown here is derived from an EMBL/GenBank/DDBJ whole genome shotgun (WGS) entry which is preliminary data.</text>
</comment>
<accession>A0ABQ4ZSG2</accession>
<reference evidence="2" key="1">
    <citation type="journal article" date="2022" name="Int. J. Mol. Sci.">
        <title>Draft Genome of Tanacetum Coccineum: Genomic Comparison of Closely Related Tanacetum-Family Plants.</title>
        <authorList>
            <person name="Yamashiro T."/>
            <person name="Shiraishi A."/>
            <person name="Nakayama K."/>
            <person name="Satake H."/>
        </authorList>
    </citation>
    <scope>NUCLEOTIDE SEQUENCE</scope>
</reference>
<evidence type="ECO:0000313" key="2">
    <source>
        <dbReference type="EMBL" id="GJS93229.1"/>
    </source>
</evidence>
<dbReference type="EMBL" id="BQNB010011642">
    <property type="protein sequence ID" value="GJS93229.1"/>
    <property type="molecule type" value="Genomic_DNA"/>
</dbReference>